<evidence type="ECO:0000313" key="2">
    <source>
        <dbReference type="EMBL" id="CBI01809.1"/>
    </source>
</evidence>
<comment type="caution">
    <text evidence="2">The sequence shown here is derived from an EMBL/GenBank/DDBJ whole genome shotgun (WGS) entry which is preliminary data.</text>
</comment>
<dbReference type="InterPro" id="IPR051049">
    <property type="entry name" value="Dienelactone_hydrolase-like"/>
</dbReference>
<evidence type="ECO:0000259" key="1">
    <source>
        <dbReference type="Pfam" id="PF01738"/>
    </source>
</evidence>
<proteinExistence type="predicted"/>
<dbReference type="Pfam" id="PF01738">
    <property type="entry name" value="DLH"/>
    <property type="match status" value="1"/>
</dbReference>
<dbReference type="Gene3D" id="3.40.50.1820">
    <property type="entry name" value="alpha/beta hydrolase"/>
    <property type="match status" value="1"/>
</dbReference>
<name>E6Q3P8_9ZZZZ</name>
<protein>
    <submittedName>
        <fullName evidence="2">Putative hydrolase</fullName>
    </submittedName>
</protein>
<dbReference type="PANTHER" id="PTHR46623">
    <property type="entry name" value="CARBOXYMETHYLENEBUTENOLIDASE-RELATED"/>
    <property type="match status" value="1"/>
</dbReference>
<dbReference type="InterPro" id="IPR029058">
    <property type="entry name" value="AB_hydrolase_fold"/>
</dbReference>
<dbReference type="SUPFAM" id="SSF53474">
    <property type="entry name" value="alpha/beta-Hydrolases"/>
    <property type="match status" value="1"/>
</dbReference>
<feature type="domain" description="Dienelactone hydrolase" evidence="1">
    <location>
        <begin position="61"/>
        <end position="271"/>
    </location>
</feature>
<sequence>MKKDDDLAALAKAIDAVAPRRTPSANDSDLRLAPPHLPYVAENDSAIVIESIELRRLDTSMRVYTAAPRAVRANTPGIVIVPHLWGVDATIRDIVRRFAKAGFSSVAPDLYARFDAPTGDDSCDRTLFDTFAKRIERRQADGDIRAAALWLQARSPQGLIGITGLSVGGRYALIQAADNNDIFTCVAPFYGSVEQITPDQIHIPVCGSYGEHDSIISADDARFFRTLLTVPNDIRVYQTAGHDFFDDRRTAFAPAAASDAWKRTLEFFRSHLIPKR</sequence>
<dbReference type="GO" id="GO:0016787">
    <property type="term" value="F:hydrolase activity"/>
    <property type="evidence" value="ECO:0007669"/>
    <property type="project" value="UniProtKB-KW"/>
</dbReference>
<dbReference type="PANTHER" id="PTHR46623:SF6">
    <property type="entry name" value="ALPHA_BETA-HYDROLASES SUPERFAMILY PROTEIN"/>
    <property type="match status" value="1"/>
</dbReference>
<accession>E6Q3P8</accession>
<reference evidence="2" key="1">
    <citation type="submission" date="2009-10" db="EMBL/GenBank/DDBJ databases">
        <title>Diversity of trophic interactions inside an arsenic-rich microbial ecosystem.</title>
        <authorList>
            <person name="Bertin P.N."/>
            <person name="Heinrich-Salmeron A."/>
            <person name="Pelletier E."/>
            <person name="Goulhen-Chollet F."/>
            <person name="Arsene-Ploetze F."/>
            <person name="Gallien S."/>
            <person name="Calteau A."/>
            <person name="Vallenet D."/>
            <person name="Casiot C."/>
            <person name="Chane-Woon-Ming B."/>
            <person name="Giloteaux L."/>
            <person name="Barakat M."/>
            <person name="Bonnefoy V."/>
            <person name="Bruneel O."/>
            <person name="Chandler M."/>
            <person name="Cleiss J."/>
            <person name="Duran R."/>
            <person name="Elbaz-Poulichet F."/>
            <person name="Fonknechten N."/>
            <person name="Lauga B."/>
            <person name="Mornico D."/>
            <person name="Ortet P."/>
            <person name="Schaeffer C."/>
            <person name="Siguier P."/>
            <person name="Alexander Thil Smith A."/>
            <person name="Van Dorsselaer A."/>
            <person name="Weissenbach J."/>
            <person name="Medigue C."/>
            <person name="Le Paslier D."/>
        </authorList>
    </citation>
    <scope>NUCLEOTIDE SEQUENCE</scope>
</reference>
<keyword evidence="2" id="KW-0378">Hydrolase</keyword>
<organism evidence="2">
    <name type="scientific">mine drainage metagenome</name>
    <dbReference type="NCBI Taxonomy" id="410659"/>
    <lineage>
        <taxon>unclassified sequences</taxon>
        <taxon>metagenomes</taxon>
        <taxon>ecological metagenomes</taxon>
    </lineage>
</organism>
<dbReference type="InterPro" id="IPR002925">
    <property type="entry name" value="Dienelactn_hydro"/>
</dbReference>
<dbReference type="EMBL" id="CABO01000025">
    <property type="protein sequence ID" value="CBI01809.1"/>
    <property type="molecule type" value="Genomic_DNA"/>
</dbReference>
<gene>
    <name evidence="2" type="ORF">CARN4_0801</name>
</gene>
<dbReference type="AlphaFoldDB" id="E6Q3P8"/>